<dbReference type="Proteomes" id="UP001519273">
    <property type="component" value="Unassembled WGS sequence"/>
</dbReference>
<reference evidence="1 2" key="1">
    <citation type="submission" date="2021-03" db="EMBL/GenBank/DDBJ databases">
        <title>Genomic Encyclopedia of Type Strains, Phase IV (KMG-IV): sequencing the most valuable type-strain genomes for metagenomic binning, comparative biology and taxonomic classification.</title>
        <authorList>
            <person name="Goeker M."/>
        </authorList>
    </citation>
    <scope>NUCLEOTIDE SEQUENCE [LARGE SCALE GENOMIC DNA]</scope>
    <source>
        <strain evidence="1 2">DSM 23491</strain>
    </source>
</reference>
<sequence length="486" mass="57129">MDEINKRIKDFLEIFPKVEKAVPLTKEELCEKLSLIITPRIEEIDLDKEVFVSNYIYISQKIIADLCEINERLQYLKQLDASIPAEKDYEHRKLRYFANLNKQARDEIIQFLSTGLLDYLIEHKSGNYVTRQDDKLLNLMLQSCYEYGFFKKYYDPNYDFSTEAKIRFIPGVKLENFIDVINSYIKLKNENFNAYQVEISRIVVENNVLDYLCERIEVHNIMKRRLEVFNTLKILYAEKKWQSFISLAILQIEGLFYDCCNVLKNNELSGSAGTLVEKVDKSFRDNHILMLSVYPYYMFEIPEIRNEIAHTGLIETDNLEHLANELILDLNTVISWIYEISHEKYKILMMISDALDNKKSEDINVLASTLIYEMVSCMSIADFKYLDLLKKPSDYLDEIGCMKTPMGYWDTIIDKIMNIIKTETFWNIIDSHINETDRFETKKPFNLLVLAEKLKNTFIPVLSKDSPEKLACQRVAAKLQKCKNNN</sequence>
<protein>
    <recommendedName>
        <fullName evidence="3">Apea-like HEPN domain-containing protein</fullName>
    </recommendedName>
</protein>
<proteinExistence type="predicted"/>
<evidence type="ECO:0000313" key="1">
    <source>
        <dbReference type="EMBL" id="MBP1937662.1"/>
    </source>
</evidence>
<evidence type="ECO:0008006" key="3">
    <source>
        <dbReference type="Google" id="ProtNLM"/>
    </source>
</evidence>
<dbReference type="RefSeq" id="WP_209850672.1">
    <property type="nucleotide sequence ID" value="NZ_CBCRVE010000007.1"/>
</dbReference>
<comment type="caution">
    <text evidence="1">The sequence shown here is derived from an EMBL/GenBank/DDBJ whole genome shotgun (WGS) entry which is preliminary data.</text>
</comment>
<organism evidence="1 2">
    <name type="scientific">Paenibacillus sediminis</name>
    <dbReference type="NCBI Taxonomy" id="664909"/>
    <lineage>
        <taxon>Bacteria</taxon>
        <taxon>Bacillati</taxon>
        <taxon>Bacillota</taxon>
        <taxon>Bacilli</taxon>
        <taxon>Bacillales</taxon>
        <taxon>Paenibacillaceae</taxon>
        <taxon>Paenibacillus</taxon>
    </lineage>
</organism>
<gene>
    <name evidence="1" type="ORF">J2Z20_002575</name>
</gene>
<keyword evidence="2" id="KW-1185">Reference proteome</keyword>
<accession>A0ABS4H5K7</accession>
<name>A0ABS4H5K7_9BACL</name>
<dbReference type="EMBL" id="JAGGKP010000006">
    <property type="protein sequence ID" value="MBP1937662.1"/>
    <property type="molecule type" value="Genomic_DNA"/>
</dbReference>
<evidence type="ECO:0000313" key="2">
    <source>
        <dbReference type="Proteomes" id="UP001519273"/>
    </source>
</evidence>